<dbReference type="GO" id="GO:0032259">
    <property type="term" value="P:methylation"/>
    <property type="evidence" value="ECO:0007669"/>
    <property type="project" value="UniProtKB-KW"/>
</dbReference>
<evidence type="ECO:0000313" key="1">
    <source>
        <dbReference type="EMBL" id="CUN39969.1"/>
    </source>
</evidence>
<keyword evidence="1" id="KW-0969">Cilium</keyword>
<protein>
    <submittedName>
        <fullName evidence="1">Flagellin N-methylase</fullName>
    </submittedName>
</protein>
<sequence length="222" mass="25957">MRREQTLEEISDGKLYDSNDMVKADCHDCEGCCDCCQGMGDSVILDPYDVHRLSVGLKKPVEQLLQECLELGVSDGNILPHLRMTGEKEQCVFLNKEGRCSIHAVRPGFCRLFPLGRLYEDGGFKYILQIHECPKTNRSKIKVKKWIDTPDLKNYEKFVNDWHYFLLDVQEVLYNAEDPDLIRNLNLFVVNRFYLKPYDQDQDFYIQFYERLKEGKDLLALA</sequence>
<gene>
    <name evidence="1" type="ORF">ERS852395_00205</name>
</gene>
<keyword evidence="1" id="KW-0966">Cell projection</keyword>
<evidence type="ECO:0000313" key="2">
    <source>
        <dbReference type="Proteomes" id="UP000095447"/>
    </source>
</evidence>
<dbReference type="PANTHER" id="PTHR35866:SF1">
    <property type="entry name" value="YKGJ FAMILY CYSTEINE CLUSTER PROTEIN"/>
    <property type="match status" value="1"/>
</dbReference>
<name>A0A173WK77_9FIRM</name>
<dbReference type="EMBL" id="CYZA01000001">
    <property type="protein sequence ID" value="CUN39969.1"/>
    <property type="molecule type" value="Genomic_DNA"/>
</dbReference>
<accession>A0A173WK77</accession>
<organism evidence="1 2">
    <name type="scientific">Blautia obeum</name>
    <dbReference type="NCBI Taxonomy" id="40520"/>
    <lineage>
        <taxon>Bacteria</taxon>
        <taxon>Bacillati</taxon>
        <taxon>Bacillota</taxon>
        <taxon>Clostridia</taxon>
        <taxon>Lachnospirales</taxon>
        <taxon>Lachnospiraceae</taxon>
        <taxon>Blautia</taxon>
    </lineage>
</organism>
<keyword evidence="1" id="KW-0808">Transferase</keyword>
<dbReference type="Pfam" id="PF03692">
    <property type="entry name" value="CxxCxxCC"/>
    <property type="match status" value="1"/>
</dbReference>
<dbReference type="InterPro" id="IPR005358">
    <property type="entry name" value="Puta_zinc/iron-chelating_dom"/>
</dbReference>
<keyword evidence="1" id="KW-0282">Flagellum</keyword>
<dbReference type="PANTHER" id="PTHR35866">
    <property type="entry name" value="PUTATIVE-RELATED"/>
    <property type="match status" value="1"/>
</dbReference>
<keyword evidence="1" id="KW-0489">Methyltransferase</keyword>
<reference evidence="1 2" key="1">
    <citation type="submission" date="2015-09" db="EMBL/GenBank/DDBJ databases">
        <authorList>
            <consortium name="Pathogen Informatics"/>
        </authorList>
    </citation>
    <scope>NUCLEOTIDE SEQUENCE [LARGE SCALE GENOMIC DNA]</scope>
    <source>
        <strain evidence="1 2">2789STDY5608838</strain>
    </source>
</reference>
<dbReference type="Proteomes" id="UP000095447">
    <property type="component" value="Unassembled WGS sequence"/>
</dbReference>
<dbReference type="GO" id="GO:0008168">
    <property type="term" value="F:methyltransferase activity"/>
    <property type="evidence" value="ECO:0007669"/>
    <property type="project" value="UniProtKB-KW"/>
</dbReference>
<proteinExistence type="predicted"/>
<dbReference type="RefSeq" id="WP_055052472.1">
    <property type="nucleotide sequence ID" value="NZ_CYZA01000001.1"/>
</dbReference>
<dbReference type="AlphaFoldDB" id="A0A173WK77"/>